<evidence type="ECO:0000313" key="3">
    <source>
        <dbReference type="Proteomes" id="UP000199073"/>
    </source>
</evidence>
<protein>
    <submittedName>
        <fullName evidence="2">PilZ domain-containing protein</fullName>
    </submittedName>
</protein>
<name>A0A1H0TYB7_9BACT</name>
<accession>A0A1H0TYB7</accession>
<dbReference type="Pfam" id="PF07238">
    <property type="entry name" value="PilZ"/>
    <property type="match status" value="1"/>
</dbReference>
<evidence type="ECO:0000259" key="1">
    <source>
        <dbReference type="Pfam" id="PF07238"/>
    </source>
</evidence>
<reference evidence="2 3" key="1">
    <citation type="submission" date="2016-10" db="EMBL/GenBank/DDBJ databases">
        <authorList>
            <person name="de Groot N.N."/>
        </authorList>
    </citation>
    <scope>NUCLEOTIDE SEQUENCE [LARGE SCALE GENOMIC DNA]</scope>
    <source>
        <strain evidence="2 3">DSM 12130</strain>
    </source>
</reference>
<evidence type="ECO:0000313" key="2">
    <source>
        <dbReference type="EMBL" id="SDP58924.1"/>
    </source>
</evidence>
<keyword evidence="3" id="KW-1185">Reference proteome</keyword>
<dbReference type="AlphaFoldDB" id="A0A1H0TYB7"/>
<dbReference type="Gene3D" id="2.40.10.220">
    <property type="entry name" value="predicted glycosyltransferase like domains"/>
    <property type="match status" value="1"/>
</dbReference>
<dbReference type="STRING" id="91360.SAMN05660330_03294"/>
<dbReference type="RefSeq" id="WP_176761275.1">
    <property type="nucleotide sequence ID" value="NZ_FNJI01000027.1"/>
</dbReference>
<organism evidence="2 3">
    <name type="scientific">Desulforhopalus singaporensis</name>
    <dbReference type="NCBI Taxonomy" id="91360"/>
    <lineage>
        <taxon>Bacteria</taxon>
        <taxon>Pseudomonadati</taxon>
        <taxon>Thermodesulfobacteriota</taxon>
        <taxon>Desulfobulbia</taxon>
        <taxon>Desulfobulbales</taxon>
        <taxon>Desulfocapsaceae</taxon>
        <taxon>Desulforhopalus</taxon>
    </lineage>
</organism>
<feature type="domain" description="PilZ" evidence="1">
    <location>
        <begin position="4"/>
        <end position="102"/>
    </location>
</feature>
<dbReference type="GO" id="GO:0035438">
    <property type="term" value="F:cyclic-di-GMP binding"/>
    <property type="evidence" value="ECO:0007669"/>
    <property type="project" value="InterPro"/>
</dbReference>
<proteinExistence type="predicted"/>
<dbReference type="SUPFAM" id="SSF141371">
    <property type="entry name" value="PilZ domain-like"/>
    <property type="match status" value="1"/>
</dbReference>
<sequence>MRKERRAFARVKVDLPATLYIFEGEISYSGAILDLSQGGCYFPLDHDVTIGEQCEVIVTVGEGANAETLHIKGQIVRTDGNGAGIRFFDTSAGESGKLYSLLAKQ</sequence>
<dbReference type="Proteomes" id="UP000199073">
    <property type="component" value="Unassembled WGS sequence"/>
</dbReference>
<gene>
    <name evidence="2" type="ORF">SAMN05660330_03294</name>
</gene>
<dbReference type="EMBL" id="FNJI01000027">
    <property type="protein sequence ID" value="SDP58924.1"/>
    <property type="molecule type" value="Genomic_DNA"/>
</dbReference>
<dbReference type="InterPro" id="IPR009875">
    <property type="entry name" value="PilZ_domain"/>
</dbReference>